<dbReference type="SUPFAM" id="SSF52833">
    <property type="entry name" value="Thioredoxin-like"/>
    <property type="match status" value="1"/>
</dbReference>
<feature type="disulfide bond" description="Redox-active" evidence="10">
    <location>
        <begin position="30"/>
        <end position="33"/>
    </location>
</feature>
<dbReference type="FunFam" id="3.40.30.10:FF:000001">
    <property type="entry name" value="Thioredoxin"/>
    <property type="match status" value="1"/>
</dbReference>
<evidence type="ECO:0000256" key="1">
    <source>
        <dbReference type="ARBA" id="ARBA00003318"/>
    </source>
</evidence>
<dbReference type="EMBL" id="CP006365">
    <property type="protein sequence ID" value="AGU15985.1"/>
    <property type="molecule type" value="Genomic_DNA"/>
</dbReference>
<dbReference type="OrthoDB" id="9790390at2"/>
<dbReference type="InterPro" id="IPR036249">
    <property type="entry name" value="Thioredoxin-like_sf"/>
</dbReference>
<dbReference type="CDD" id="cd02947">
    <property type="entry name" value="TRX_family"/>
    <property type="match status" value="1"/>
</dbReference>
<dbReference type="PATRIC" id="fig|1348662.3.peg.1870"/>
<keyword evidence="5 10" id="KW-1015">Disulfide bond</keyword>
<evidence type="ECO:0000313" key="13">
    <source>
        <dbReference type="Proteomes" id="UP000016943"/>
    </source>
</evidence>
<keyword evidence="4" id="KW-0249">Electron transport</keyword>
<evidence type="ECO:0000256" key="6">
    <source>
        <dbReference type="ARBA" id="ARBA00023284"/>
    </source>
</evidence>
<dbReference type="Proteomes" id="UP000016943">
    <property type="component" value="Chromosome"/>
</dbReference>
<evidence type="ECO:0000256" key="9">
    <source>
        <dbReference type="PIRSR" id="PIRSR000077-1"/>
    </source>
</evidence>
<dbReference type="PANTHER" id="PTHR45663:SF40">
    <property type="entry name" value="THIOREDOXIN 2"/>
    <property type="match status" value="1"/>
</dbReference>
<dbReference type="Pfam" id="PF00085">
    <property type="entry name" value="Thioredoxin"/>
    <property type="match status" value="1"/>
</dbReference>
<evidence type="ECO:0000256" key="5">
    <source>
        <dbReference type="ARBA" id="ARBA00023157"/>
    </source>
</evidence>
<gene>
    <name evidence="12" type="ORF">CARG_09460</name>
</gene>
<dbReference type="HOGENOM" id="CLU_090389_10_4_11"/>
<feature type="site" description="Deprotonates C-terminal active site Cys" evidence="9">
    <location>
        <position position="24"/>
    </location>
</feature>
<name>U3GWQ6_9CORY</name>
<comment type="similarity">
    <text evidence="2 8">Belongs to the thioredoxin family.</text>
</comment>
<dbReference type="PRINTS" id="PR00421">
    <property type="entry name" value="THIOREDOXIN"/>
</dbReference>
<evidence type="ECO:0000256" key="8">
    <source>
        <dbReference type="PIRNR" id="PIRNR000077"/>
    </source>
</evidence>
<dbReference type="PANTHER" id="PTHR45663">
    <property type="entry name" value="GEO12009P1"/>
    <property type="match status" value="1"/>
</dbReference>
<sequence length="107" mass="11742">MATINVTESTFAQTVQQKGVVVVDAWAPWCGPCRQFAPIFEKVSEQHADATFAKFNTDENQNLAQQLGIMSIPTLMVFKDGELLFRQAGVLPAPALSELVTKVQNMS</sequence>
<evidence type="ECO:0000256" key="4">
    <source>
        <dbReference type="ARBA" id="ARBA00022982"/>
    </source>
</evidence>
<organism evidence="12 13">
    <name type="scientific">Corynebacterium argentoratense DSM 44202</name>
    <dbReference type="NCBI Taxonomy" id="1348662"/>
    <lineage>
        <taxon>Bacteria</taxon>
        <taxon>Bacillati</taxon>
        <taxon>Actinomycetota</taxon>
        <taxon>Actinomycetes</taxon>
        <taxon>Mycobacteriales</taxon>
        <taxon>Corynebacteriaceae</taxon>
        <taxon>Corynebacterium</taxon>
    </lineage>
</organism>
<reference evidence="12 13" key="1">
    <citation type="journal article" date="2013" name="Genome Announc.">
        <title>Whole-Genome Sequence of the Clinical Strain Corynebacterium argentoratense DSM 44202, Isolated from a Human Throat Specimen.</title>
        <authorList>
            <person name="Bomholt C."/>
            <person name="Glaub A."/>
            <person name="Gravermann K."/>
            <person name="Albersmeier A."/>
            <person name="Brinkrolf K."/>
            <person name="Ruckert C."/>
            <person name="Tauch A."/>
        </authorList>
    </citation>
    <scope>NUCLEOTIDE SEQUENCE [LARGE SCALE GENOMIC DNA]</scope>
    <source>
        <strain evidence="12">DSM 44202</strain>
    </source>
</reference>
<dbReference type="eggNOG" id="COG0526">
    <property type="taxonomic scope" value="Bacteria"/>
</dbReference>
<keyword evidence="3" id="KW-0813">Transport</keyword>
<keyword evidence="6 10" id="KW-0676">Redox-active center</keyword>
<feature type="site" description="Contributes to redox potential value" evidence="9">
    <location>
        <position position="32"/>
    </location>
</feature>
<protein>
    <recommendedName>
        <fullName evidence="7 8">Thioredoxin</fullName>
    </recommendedName>
</protein>
<evidence type="ECO:0000256" key="2">
    <source>
        <dbReference type="ARBA" id="ARBA00008987"/>
    </source>
</evidence>
<keyword evidence="13" id="KW-1185">Reference proteome</keyword>
<proteinExistence type="inferred from homology"/>
<evidence type="ECO:0000259" key="11">
    <source>
        <dbReference type="PROSITE" id="PS51352"/>
    </source>
</evidence>
<dbReference type="AlphaFoldDB" id="U3GWQ6"/>
<evidence type="ECO:0000256" key="10">
    <source>
        <dbReference type="PIRSR" id="PIRSR000077-4"/>
    </source>
</evidence>
<dbReference type="PROSITE" id="PS51352">
    <property type="entry name" value="THIOREDOXIN_2"/>
    <property type="match status" value="1"/>
</dbReference>
<dbReference type="GO" id="GO:0005829">
    <property type="term" value="C:cytosol"/>
    <property type="evidence" value="ECO:0007669"/>
    <property type="project" value="TreeGrafter"/>
</dbReference>
<evidence type="ECO:0000313" key="12">
    <source>
        <dbReference type="EMBL" id="AGU15985.1"/>
    </source>
</evidence>
<accession>U3GWQ6</accession>
<dbReference type="PIRSF" id="PIRSF000077">
    <property type="entry name" value="Thioredoxin"/>
    <property type="match status" value="1"/>
</dbReference>
<dbReference type="KEGG" id="caz:CARG_09460"/>
<dbReference type="InterPro" id="IPR005746">
    <property type="entry name" value="Thioredoxin"/>
</dbReference>
<feature type="site" description="Contributes to redox potential value" evidence="9">
    <location>
        <position position="31"/>
    </location>
</feature>
<feature type="domain" description="Thioredoxin" evidence="11">
    <location>
        <begin position="1"/>
        <end position="105"/>
    </location>
</feature>
<feature type="active site" description="Nucleophile" evidence="9">
    <location>
        <position position="33"/>
    </location>
</feature>
<dbReference type="GO" id="GO:0015035">
    <property type="term" value="F:protein-disulfide reductase activity"/>
    <property type="evidence" value="ECO:0007669"/>
    <property type="project" value="UniProtKB-UniRule"/>
</dbReference>
<feature type="active site" description="Nucleophile" evidence="9">
    <location>
        <position position="30"/>
    </location>
</feature>
<evidence type="ECO:0000256" key="3">
    <source>
        <dbReference type="ARBA" id="ARBA00022448"/>
    </source>
</evidence>
<comment type="function">
    <text evidence="1">Participates in various redox reactions through the reversible oxidation of its active center dithiol to a disulfide and catalyzes dithiol-disulfide exchange reactions.</text>
</comment>
<dbReference type="NCBIfam" id="TIGR01068">
    <property type="entry name" value="thioredoxin"/>
    <property type="match status" value="1"/>
</dbReference>
<dbReference type="InterPro" id="IPR013766">
    <property type="entry name" value="Thioredoxin_domain"/>
</dbReference>
<dbReference type="STRING" id="1348662.CARG_09460"/>
<evidence type="ECO:0000256" key="7">
    <source>
        <dbReference type="NCBIfam" id="TIGR01068"/>
    </source>
</evidence>
<dbReference type="Gene3D" id="3.40.30.10">
    <property type="entry name" value="Glutaredoxin"/>
    <property type="match status" value="1"/>
</dbReference>